<dbReference type="EMBL" id="BJWL01000029">
    <property type="protein sequence ID" value="GFZ21553.1"/>
    <property type="molecule type" value="Genomic_DNA"/>
</dbReference>
<dbReference type="OrthoDB" id="416496at2759"/>
<name>A0A7J0HEM3_9ERIC</name>
<reference evidence="4 5" key="1">
    <citation type="submission" date="2019-07" db="EMBL/GenBank/DDBJ databases">
        <title>De Novo Assembly of kiwifruit Actinidia rufa.</title>
        <authorList>
            <person name="Sugita-Konishi S."/>
            <person name="Sato K."/>
            <person name="Mori E."/>
            <person name="Abe Y."/>
            <person name="Kisaki G."/>
            <person name="Hamano K."/>
            <person name="Suezawa K."/>
            <person name="Otani M."/>
            <person name="Fukuda T."/>
            <person name="Manabe T."/>
            <person name="Gomi K."/>
            <person name="Tabuchi M."/>
            <person name="Akimitsu K."/>
            <person name="Kataoka I."/>
        </authorList>
    </citation>
    <scope>NUCLEOTIDE SEQUENCE [LARGE SCALE GENOMIC DNA]</scope>
    <source>
        <strain evidence="5">cv. Fuchu</strain>
    </source>
</reference>
<keyword evidence="1" id="KW-0479">Metal-binding</keyword>
<dbReference type="GO" id="GO:0008270">
    <property type="term" value="F:zinc ion binding"/>
    <property type="evidence" value="ECO:0007669"/>
    <property type="project" value="UniProtKB-KW"/>
</dbReference>
<dbReference type="Proteomes" id="UP000585474">
    <property type="component" value="Unassembled WGS sequence"/>
</dbReference>
<dbReference type="AlphaFoldDB" id="A0A7J0HEM3"/>
<evidence type="ECO:0000256" key="1">
    <source>
        <dbReference type="PROSITE-ProRule" id="PRU00175"/>
    </source>
</evidence>
<protein>
    <recommendedName>
        <fullName evidence="3">RING-type domain-containing protein</fullName>
    </recommendedName>
</protein>
<sequence>MEGTSAVQDSQGSTSSRSDSSDYELMAKSHLSSHRSFPSHCYFMSKPVHPLSLSSETPTREVAKTTSLGFVDFDATTLRREMHCLSNASGSIDFTDVSELLESDSFRRPCNTSSSFKCGLCHRFLSQRSPGSTHRVMKSGDMPVAGVLSCRHVFHAECLEQTIPKTRKNDPLCPLCMRSEDENSNSRPCFFQAEKWFPKA</sequence>
<evidence type="ECO:0000256" key="2">
    <source>
        <dbReference type="SAM" id="MobiDB-lite"/>
    </source>
</evidence>
<evidence type="ECO:0000313" key="5">
    <source>
        <dbReference type="Proteomes" id="UP000585474"/>
    </source>
</evidence>
<dbReference type="InterPro" id="IPR013083">
    <property type="entry name" value="Znf_RING/FYVE/PHD"/>
</dbReference>
<keyword evidence="1" id="KW-0862">Zinc</keyword>
<keyword evidence="5" id="KW-1185">Reference proteome</keyword>
<dbReference type="PANTHER" id="PTHR31150">
    <property type="entry name" value="EXPRESSED PROTEIN"/>
    <property type="match status" value="1"/>
</dbReference>
<dbReference type="SMART" id="SM00184">
    <property type="entry name" value="RING"/>
    <property type="match status" value="1"/>
</dbReference>
<gene>
    <name evidence="4" type="ORF">Acr_29g0007150</name>
</gene>
<comment type="caution">
    <text evidence="4">The sequence shown here is derived from an EMBL/GenBank/DDBJ whole genome shotgun (WGS) entry which is preliminary data.</text>
</comment>
<dbReference type="SUPFAM" id="SSF57850">
    <property type="entry name" value="RING/U-box"/>
    <property type="match status" value="1"/>
</dbReference>
<keyword evidence="1" id="KW-0863">Zinc-finger</keyword>
<dbReference type="InterPro" id="IPR001841">
    <property type="entry name" value="Znf_RING"/>
</dbReference>
<dbReference type="Gene3D" id="3.30.40.10">
    <property type="entry name" value="Zinc/RING finger domain, C3HC4 (zinc finger)"/>
    <property type="match status" value="1"/>
</dbReference>
<proteinExistence type="predicted"/>
<dbReference type="PROSITE" id="PS50089">
    <property type="entry name" value="ZF_RING_2"/>
    <property type="match status" value="1"/>
</dbReference>
<feature type="compositionally biased region" description="Low complexity" evidence="2">
    <location>
        <begin position="9"/>
        <end position="18"/>
    </location>
</feature>
<evidence type="ECO:0000259" key="3">
    <source>
        <dbReference type="PROSITE" id="PS50089"/>
    </source>
</evidence>
<accession>A0A7J0HEM3</accession>
<feature type="region of interest" description="Disordered" evidence="2">
    <location>
        <begin position="1"/>
        <end position="22"/>
    </location>
</feature>
<dbReference type="PANTHER" id="PTHR31150:SF23">
    <property type="entry name" value="MANDELONITRILE LYASE-RELATED"/>
    <property type="match status" value="1"/>
</dbReference>
<organism evidence="4 5">
    <name type="scientific">Actinidia rufa</name>
    <dbReference type="NCBI Taxonomy" id="165716"/>
    <lineage>
        <taxon>Eukaryota</taxon>
        <taxon>Viridiplantae</taxon>
        <taxon>Streptophyta</taxon>
        <taxon>Embryophyta</taxon>
        <taxon>Tracheophyta</taxon>
        <taxon>Spermatophyta</taxon>
        <taxon>Magnoliopsida</taxon>
        <taxon>eudicotyledons</taxon>
        <taxon>Gunneridae</taxon>
        <taxon>Pentapetalae</taxon>
        <taxon>asterids</taxon>
        <taxon>Ericales</taxon>
        <taxon>Actinidiaceae</taxon>
        <taxon>Actinidia</taxon>
    </lineage>
</organism>
<feature type="domain" description="RING-type" evidence="3">
    <location>
        <begin position="118"/>
        <end position="176"/>
    </location>
</feature>
<evidence type="ECO:0000313" key="4">
    <source>
        <dbReference type="EMBL" id="GFZ21553.1"/>
    </source>
</evidence>